<accession>A0A1G7T378</accession>
<evidence type="ECO:0000313" key="1">
    <source>
        <dbReference type="EMBL" id="SDG29119.1"/>
    </source>
</evidence>
<dbReference type="Gene3D" id="3.40.630.40">
    <property type="entry name" value="Zn-dependent exopeptidases"/>
    <property type="match status" value="1"/>
</dbReference>
<dbReference type="GO" id="GO:0016787">
    <property type="term" value="F:hydrolase activity"/>
    <property type="evidence" value="ECO:0007669"/>
    <property type="project" value="UniProtKB-KW"/>
</dbReference>
<dbReference type="OrthoDB" id="9802050at2"/>
<keyword evidence="2" id="KW-1185">Reference proteome</keyword>
<sequence length="305" mass="33628">MDTGECDRQSASVMEAEIEPCEILTPHQVRLPSAQTLPLVFASPHSGRHYPPAFVASARLDRVSLRRSEDGFVDELIAAAPEMGAPLLQANFPRAYVDVNREPFELDPRMFNEPLPGYANTRSPRVAAGLGTIARVVASGSEIYSDKLTFAEALSRIRAYYWPYHNALSRLIADTRERFGACILVDCHSMPSIGGPMDRDAGRRRVDFVLGDSHGAACDPRVPAAVETALTQLGYNVRHNSPYSGGFVTRHYGRPWEGVHALQIEMNRALYMDEETVRRGPGLAQLAHDMRAVVAALGELEPARF</sequence>
<organism evidence="1 2">
    <name type="scientific">Limimonas halophila</name>
    <dbReference type="NCBI Taxonomy" id="1082479"/>
    <lineage>
        <taxon>Bacteria</taxon>
        <taxon>Pseudomonadati</taxon>
        <taxon>Pseudomonadota</taxon>
        <taxon>Alphaproteobacteria</taxon>
        <taxon>Rhodospirillales</taxon>
        <taxon>Rhodovibrionaceae</taxon>
        <taxon>Limimonas</taxon>
    </lineage>
</organism>
<dbReference type="STRING" id="1082479.SAMN05216241_10843"/>
<dbReference type="SUPFAM" id="SSF53187">
    <property type="entry name" value="Zn-dependent exopeptidases"/>
    <property type="match status" value="1"/>
</dbReference>
<reference evidence="1 2" key="1">
    <citation type="submission" date="2016-10" db="EMBL/GenBank/DDBJ databases">
        <authorList>
            <person name="de Groot N.N."/>
        </authorList>
    </citation>
    <scope>NUCLEOTIDE SEQUENCE [LARGE SCALE GENOMIC DNA]</scope>
    <source>
        <strain evidence="1 2">DSM 25584</strain>
    </source>
</reference>
<protein>
    <submittedName>
        <fullName evidence="1">N-formylglutamate amidohydrolase</fullName>
    </submittedName>
</protein>
<dbReference type="InterPro" id="IPR007709">
    <property type="entry name" value="N-FG_amidohydro"/>
</dbReference>
<evidence type="ECO:0000313" key="2">
    <source>
        <dbReference type="Proteomes" id="UP000199415"/>
    </source>
</evidence>
<proteinExistence type="predicted"/>
<dbReference type="Pfam" id="PF05013">
    <property type="entry name" value="FGase"/>
    <property type="match status" value="1"/>
</dbReference>
<name>A0A1G7T378_9PROT</name>
<dbReference type="Proteomes" id="UP000199415">
    <property type="component" value="Unassembled WGS sequence"/>
</dbReference>
<dbReference type="AlphaFoldDB" id="A0A1G7T378"/>
<dbReference type="EMBL" id="FNCE01000008">
    <property type="protein sequence ID" value="SDG29119.1"/>
    <property type="molecule type" value="Genomic_DNA"/>
</dbReference>
<gene>
    <name evidence="1" type="ORF">SAMN05216241_10843</name>
</gene>
<keyword evidence="1" id="KW-0378">Hydrolase</keyword>